<accession>A0A918JGE4</accession>
<comment type="caution">
    <text evidence="1">The sequence shown here is derived from an EMBL/GenBank/DDBJ whole genome shotgun (WGS) entry which is preliminary data.</text>
</comment>
<dbReference type="EMBL" id="BMYS01000001">
    <property type="protein sequence ID" value="GGW76252.1"/>
    <property type="molecule type" value="Genomic_DNA"/>
</dbReference>
<dbReference type="AlphaFoldDB" id="A0A918JGE4"/>
<evidence type="ECO:0000313" key="2">
    <source>
        <dbReference type="Proteomes" id="UP000608345"/>
    </source>
</evidence>
<sequence>MSKLFKLKKWLTIPETKKYLTQLFGEKVTEADIFKLALDGHLVLSVYFVNGAMARQGILNDCLPSECIDDIDHYTEKYPFLKHLSLPHFNNMCKLFRPNDLDQTDALSLYLQNTITEASLGLGKGVVTIYGVFDLPLFGAERLDVEHRYQMLTGGPDVTTQCLDGAFVFKGDVIYQLQESFENNEYFPGSKADGENLENQIISEKINNADAEKLREQFKAIRAAFLRARDARAAFLRARDAWPSISHYPAGGLPDDAAFVVRTESLRKLQDRLTKDDLPDKSEKPLTTRPRNTLLTIINALCEYSNIDIKSRGAAAQIAKLTQELGADISEETILKYLKEIPDAVETRMK</sequence>
<dbReference type="Proteomes" id="UP000608345">
    <property type="component" value="Unassembled WGS sequence"/>
</dbReference>
<evidence type="ECO:0000313" key="1">
    <source>
        <dbReference type="EMBL" id="GGW76252.1"/>
    </source>
</evidence>
<name>A0A918JGE4_9BURK</name>
<proteinExistence type="predicted"/>
<reference evidence="1" key="2">
    <citation type="submission" date="2020-09" db="EMBL/GenBank/DDBJ databases">
        <authorList>
            <person name="Sun Q."/>
            <person name="Kim S."/>
        </authorList>
    </citation>
    <scope>NUCLEOTIDE SEQUENCE</scope>
    <source>
        <strain evidence="1">KCTC 23732</strain>
    </source>
</reference>
<protein>
    <submittedName>
        <fullName evidence="1">Uncharacterized protein</fullName>
    </submittedName>
</protein>
<reference evidence="1" key="1">
    <citation type="journal article" date="2014" name="Int. J. Syst. Evol. Microbiol.">
        <title>Complete genome sequence of Corynebacterium casei LMG S-19264T (=DSM 44701T), isolated from a smear-ripened cheese.</title>
        <authorList>
            <consortium name="US DOE Joint Genome Institute (JGI-PGF)"/>
            <person name="Walter F."/>
            <person name="Albersmeier A."/>
            <person name="Kalinowski J."/>
            <person name="Ruckert C."/>
        </authorList>
    </citation>
    <scope>NUCLEOTIDE SEQUENCE</scope>
    <source>
        <strain evidence="1">KCTC 23732</strain>
    </source>
</reference>
<keyword evidence="2" id="KW-1185">Reference proteome</keyword>
<organism evidence="1 2">
    <name type="scientific">Advenella faeciporci</name>
    <dbReference type="NCBI Taxonomy" id="797535"/>
    <lineage>
        <taxon>Bacteria</taxon>
        <taxon>Pseudomonadati</taxon>
        <taxon>Pseudomonadota</taxon>
        <taxon>Betaproteobacteria</taxon>
        <taxon>Burkholderiales</taxon>
        <taxon>Alcaligenaceae</taxon>
    </lineage>
</organism>
<gene>
    <name evidence="1" type="ORF">GCM10011450_02340</name>
</gene>
<dbReference type="RefSeq" id="WP_189383604.1">
    <property type="nucleotide sequence ID" value="NZ_BAABFY010000002.1"/>
</dbReference>